<gene>
    <name evidence="1" type="ORF">IX92_13490</name>
</gene>
<accession>A0AAE5LF86</accession>
<dbReference type="EMBL" id="CP009617">
    <property type="protein sequence ID" value="AIW19998.1"/>
    <property type="molecule type" value="Genomic_DNA"/>
</dbReference>
<dbReference type="AlphaFoldDB" id="A0AAE5LF86"/>
<dbReference type="GeneID" id="93940830"/>
<evidence type="ECO:0000313" key="2">
    <source>
        <dbReference type="Proteomes" id="UP000030081"/>
    </source>
</evidence>
<keyword evidence="2" id="KW-1185">Reference proteome</keyword>
<sequence length="153" mass="17780">MANNIERSRLVLWLLAIIILMMSFVLVLEKLEKDVDDAAFLLASKRIIERASFYKQQWMLKGQQKILTIGEENLTFSKTGWVLPEKLGNSNQCESWLSTLYPEQRIMDSIPLKVVNRSELNSYRCDYIYNQEKSIHIQLVDNKFTVSVGFSAK</sequence>
<proteinExistence type="predicted"/>
<reference evidence="1 2" key="1">
    <citation type="submission" date="2014-10" db="EMBL/GenBank/DDBJ databases">
        <title>The Complete Genome Sequence for the Shellfish Pathogen Vibrio coralliilyticus RE98 Isolated from a Shellfish Hatchery.</title>
        <authorList>
            <person name="Richards G.P."/>
            <person name="Bono J.L."/>
            <person name="Watson M.A."/>
            <person name="Needleman D.S."/>
        </authorList>
    </citation>
    <scope>NUCLEOTIDE SEQUENCE [LARGE SCALE GENOMIC DNA]</scope>
    <source>
        <strain evidence="1 2">RE98</strain>
    </source>
</reference>
<dbReference type="RefSeq" id="WP_043009339.1">
    <property type="nucleotide sequence ID" value="NZ_CP009617.1"/>
</dbReference>
<evidence type="ECO:0000313" key="1">
    <source>
        <dbReference type="EMBL" id="AIW19998.1"/>
    </source>
</evidence>
<dbReference type="Proteomes" id="UP000030081">
    <property type="component" value="Chromosome 1"/>
</dbReference>
<name>A0AAE5LF86_9VIBR</name>
<dbReference type="KEGG" id="vcy:IX92_13490"/>
<organism evidence="1 2">
    <name type="scientific">Vibrio coralliilyticus</name>
    <dbReference type="NCBI Taxonomy" id="190893"/>
    <lineage>
        <taxon>Bacteria</taxon>
        <taxon>Pseudomonadati</taxon>
        <taxon>Pseudomonadota</taxon>
        <taxon>Gammaproteobacteria</taxon>
        <taxon>Vibrionales</taxon>
        <taxon>Vibrionaceae</taxon>
        <taxon>Vibrio</taxon>
    </lineage>
</organism>
<protein>
    <submittedName>
        <fullName evidence="1">MSHA biogenesis protein MshF</fullName>
    </submittedName>
</protein>